<protein>
    <submittedName>
        <fullName evidence="3">Uncharacterized protein</fullName>
    </submittedName>
</protein>
<dbReference type="EMBL" id="BMAT01006488">
    <property type="protein sequence ID" value="GFS13743.1"/>
    <property type="molecule type" value="Genomic_DNA"/>
</dbReference>
<sequence>MRNPSMHKTADFHDDQHDALRRTFLATGKGRRPMLPEVNLDNKLLLQLFSLKEESGCSWEKLGTWFLAIRPDVQVNRVRRCQNHRYLQGQTLQQLLRFARRNWSSRKLGEKTNEVCDLTNVVTVLQFQIKRNEENEKELVENTNMIEEEVASKMNDFDKEIKRIYCEAKKNIDQKKKELKCALKEKEKSLESLRKENENLTNKLAKQKEKLRGKGIEVASLKKENSDLLTKLSLSEDIDRTVDVKESTKNTYSSNMRQTVIAIMSNVGVSASNVKKCISIVSENLFDHKFKELPCEKSCLNMLDEAKVISNIQTAEEILSSSNATIHSDGTSRDQKKIVGHQVSLDTGTTLFMGFTPVASEDGKTLLDITSRLFQTLAQTYGDFKDISQEDVLKQLLSKVTSTMIDRAANMKNFDSKFQAFLSEELGREVQVSYLHYNAHFLLGIECCM</sequence>
<accession>A0AAV4IT73</accession>
<dbReference type="PANTHER" id="PTHR11046:SF29">
    <property type="match status" value="1"/>
</dbReference>
<comment type="caution">
    <text evidence="3">The sequence shown here is derived from an EMBL/GenBank/DDBJ whole genome shotgun (WGS) entry which is preliminary data.</text>
</comment>
<keyword evidence="1" id="KW-0378">Hydrolase</keyword>
<keyword evidence="1" id="KW-0540">Nuclease</keyword>
<organism evidence="3 4">
    <name type="scientific">Elysia marginata</name>
    <dbReference type="NCBI Taxonomy" id="1093978"/>
    <lineage>
        <taxon>Eukaryota</taxon>
        <taxon>Metazoa</taxon>
        <taxon>Spiralia</taxon>
        <taxon>Lophotrochozoa</taxon>
        <taxon>Mollusca</taxon>
        <taxon>Gastropoda</taxon>
        <taxon>Heterobranchia</taxon>
        <taxon>Euthyneura</taxon>
        <taxon>Panpulmonata</taxon>
        <taxon>Sacoglossa</taxon>
        <taxon>Placobranchoidea</taxon>
        <taxon>Plakobranchidae</taxon>
        <taxon>Elysia</taxon>
    </lineage>
</organism>
<keyword evidence="2" id="KW-0175">Coiled coil</keyword>
<evidence type="ECO:0000256" key="2">
    <source>
        <dbReference type="SAM" id="Coils"/>
    </source>
</evidence>
<dbReference type="GO" id="GO:0000175">
    <property type="term" value="F:3'-5'-RNA exonuclease activity"/>
    <property type="evidence" value="ECO:0007669"/>
    <property type="project" value="InterPro"/>
</dbReference>
<dbReference type="AlphaFoldDB" id="A0AAV4IT73"/>
<name>A0AAV4IT73_9GAST</name>
<gene>
    <name evidence="3" type="ORF">ElyMa_003144500</name>
</gene>
<reference evidence="3 4" key="1">
    <citation type="journal article" date="2021" name="Elife">
        <title>Chloroplast acquisition without the gene transfer in kleptoplastic sea slugs, Plakobranchus ocellatus.</title>
        <authorList>
            <person name="Maeda T."/>
            <person name="Takahashi S."/>
            <person name="Yoshida T."/>
            <person name="Shimamura S."/>
            <person name="Takaki Y."/>
            <person name="Nagai Y."/>
            <person name="Toyoda A."/>
            <person name="Suzuki Y."/>
            <person name="Arimoto A."/>
            <person name="Ishii H."/>
            <person name="Satoh N."/>
            <person name="Nishiyama T."/>
            <person name="Hasebe M."/>
            <person name="Maruyama T."/>
            <person name="Minagawa J."/>
            <person name="Obokata J."/>
            <person name="Shigenobu S."/>
        </authorList>
    </citation>
    <scope>NUCLEOTIDE SEQUENCE [LARGE SCALE GENOMIC DNA]</scope>
</reference>
<dbReference type="Proteomes" id="UP000762676">
    <property type="component" value="Unassembled WGS sequence"/>
</dbReference>
<dbReference type="InterPro" id="IPR022894">
    <property type="entry name" value="Oligoribonuclease"/>
</dbReference>
<evidence type="ECO:0000313" key="4">
    <source>
        <dbReference type="Proteomes" id="UP000762676"/>
    </source>
</evidence>
<proteinExistence type="predicted"/>
<evidence type="ECO:0000313" key="3">
    <source>
        <dbReference type="EMBL" id="GFS13743.1"/>
    </source>
</evidence>
<feature type="coiled-coil region" evidence="2">
    <location>
        <begin position="129"/>
        <end position="217"/>
    </location>
</feature>
<dbReference type="PANTHER" id="PTHR11046">
    <property type="entry name" value="OLIGORIBONUCLEASE, MITOCHONDRIAL"/>
    <property type="match status" value="1"/>
</dbReference>
<keyword evidence="4" id="KW-1185">Reference proteome</keyword>
<evidence type="ECO:0000256" key="1">
    <source>
        <dbReference type="ARBA" id="ARBA00022722"/>
    </source>
</evidence>